<feature type="transmembrane region" description="Helical" evidence="7">
    <location>
        <begin position="453"/>
        <end position="473"/>
    </location>
</feature>
<evidence type="ECO:0000256" key="4">
    <source>
        <dbReference type="ARBA" id="ARBA00022989"/>
    </source>
</evidence>
<sequence>MSTMDPPSTVPAPSAAESEPGGHRLRGGSLGLLDIASSTMANIGPAMSFYFGFGLLAATAGVASPLTIIVAGITVALLGNTLAQFSRAHPSAGGFITFVGKTFGPTSAVTTALLITAGYIIAISSVIAISGGFLEMTLNYYFGWNVPWILFTLILTGLAVVLMIRGVGVSTKLAGYFFAVEMLVLVVVSVWVIAKHGAHLSLKPFEPSHVKGGMSGLAQGFPLAIYMFVGWENSAALAEETDNPRRNVGRAVFFSIGMMSVGYVLFAYATVTGFGYDADKAGAAAVPFIDVAHGTLGVLAFFAYLAGLTSTLGSLIAGTNSQTRLLFNAGRERLLPAFLGRVHPTRRTPLNAIMVFVSAGTLIIGGWGLLHIIGGKGSMDPVNYFAEASTMGTILILLVYLASNLALPFYYRKYQSAEFRVLRHAVLPLVGAAAIIVPLYYLAKPGQPTPYDWFPYLAVGVLAVALVYAVVLVRRDPGLGERVGSIVADAE</sequence>
<evidence type="ECO:0000256" key="3">
    <source>
        <dbReference type="ARBA" id="ARBA00022692"/>
    </source>
</evidence>
<evidence type="ECO:0000256" key="6">
    <source>
        <dbReference type="SAM" id="MobiDB-lite"/>
    </source>
</evidence>
<evidence type="ECO:0000313" key="9">
    <source>
        <dbReference type="Proteomes" id="UP000730482"/>
    </source>
</evidence>
<feature type="transmembrane region" description="Helical" evidence="7">
    <location>
        <begin position="176"/>
        <end position="194"/>
    </location>
</feature>
<dbReference type="PANTHER" id="PTHR42770:SF7">
    <property type="entry name" value="MEMBRANE PROTEIN"/>
    <property type="match status" value="1"/>
</dbReference>
<feature type="transmembrane region" description="Helical" evidence="7">
    <location>
        <begin position="146"/>
        <end position="164"/>
    </location>
</feature>
<dbReference type="PANTHER" id="PTHR42770">
    <property type="entry name" value="AMINO ACID TRANSPORTER-RELATED"/>
    <property type="match status" value="1"/>
</dbReference>
<comment type="subcellular location">
    <subcellularLocation>
        <location evidence="1">Cell membrane</location>
        <topology evidence="1">Multi-pass membrane protein</topology>
    </subcellularLocation>
</comment>
<comment type="caution">
    <text evidence="8">The sequence shown here is derived from an EMBL/GenBank/DDBJ whole genome shotgun (WGS) entry which is preliminary data.</text>
</comment>
<keyword evidence="5 7" id="KW-0472">Membrane</keyword>
<proteinExistence type="predicted"/>
<keyword evidence="3 7" id="KW-0812">Transmembrane</keyword>
<feature type="transmembrane region" description="Helical" evidence="7">
    <location>
        <begin position="390"/>
        <end position="409"/>
    </location>
</feature>
<protein>
    <submittedName>
        <fullName evidence="8">APC family permease</fullName>
    </submittedName>
</protein>
<dbReference type="InterPro" id="IPR050367">
    <property type="entry name" value="APC_superfamily"/>
</dbReference>
<feature type="transmembrane region" description="Helical" evidence="7">
    <location>
        <begin position="252"/>
        <end position="276"/>
    </location>
</feature>
<feature type="transmembrane region" description="Helical" evidence="7">
    <location>
        <begin position="111"/>
        <end position="134"/>
    </location>
</feature>
<feature type="region of interest" description="Disordered" evidence="6">
    <location>
        <begin position="1"/>
        <end position="23"/>
    </location>
</feature>
<evidence type="ECO:0000256" key="7">
    <source>
        <dbReference type="SAM" id="Phobius"/>
    </source>
</evidence>
<keyword evidence="4 7" id="KW-1133">Transmembrane helix</keyword>
<feature type="transmembrane region" description="Helical" evidence="7">
    <location>
        <begin position="296"/>
        <end position="317"/>
    </location>
</feature>
<accession>A0ABS5L8H6</accession>
<evidence type="ECO:0000256" key="2">
    <source>
        <dbReference type="ARBA" id="ARBA00022475"/>
    </source>
</evidence>
<evidence type="ECO:0000313" key="8">
    <source>
        <dbReference type="EMBL" id="MBS2554666.1"/>
    </source>
</evidence>
<dbReference type="Proteomes" id="UP000730482">
    <property type="component" value="Unassembled WGS sequence"/>
</dbReference>
<dbReference type="Gene3D" id="1.20.1740.10">
    <property type="entry name" value="Amino acid/polyamine transporter I"/>
    <property type="match status" value="1"/>
</dbReference>
<dbReference type="InterPro" id="IPR002293">
    <property type="entry name" value="AA/rel_permease1"/>
</dbReference>
<feature type="transmembrane region" description="Helical" evidence="7">
    <location>
        <begin position="350"/>
        <end position="370"/>
    </location>
</feature>
<feature type="transmembrane region" description="Helical" evidence="7">
    <location>
        <begin position="49"/>
        <end position="78"/>
    </location>
</feature>
<keyword evidence="9" id="KW-1185">Reference proteome</keyword>
<dbReference type="PIRSF" id="PIRSF006060">
    <property type="entry name" value="AA_transporter"/>
    <property type="match status" value="1"/>
</dbReference>
<name>A0ABS5L8H6_9ACTN</name>
<gene>
    <name evidence="8" type="ORF">KGQ19_48215</name>
</gene>
<keyword evidence="2" id="KW-1003">Cell membrane</keyword>
<feature type="transmembrane region" description="Helical" evidence="7">
    <location>
        <begin position="421"/>
        <end position="441"/>
    </location>
</feature>
<organism evidence="8 9">
    <name type="scientific">Catenulispora pinistramenti</name>
    <dbReference type="NCBI Taxonomy" id="2705254"/>
    <lineage>
        <taxon>Bacteria</taxon>
        <taxon>Bacillati</taxon>
        <taxon>Actinomycetota</taxon>
        <taxon>Actinomycetes</taxon>
        <taxon>Catenulisporales</taxon>
        <taxon>Catenulisporaceae</taxon>
        <taxon>Catenulispora</taxon>
    </lineage>
</organism>
<evidence type="ECO:0000256" key="1">
    <source>
        <dbReference type="ARBA" id="ARBA00004651"/>
    </source>
</evidence>
<dbReference type="EMBL" id="JAAFYZ010000435">
    <property type="protein sequence ID" value="MBS2554666.1"/>
    <property type="molecule type" value="Genomic_DNA"/>
</dbReference>
<feature type="transmembrane region" description="Helical" evidence="7">
    <location>
        <begin position="214"/>
        <end position="231"/>
    </location>
</feature>
<dbReference type="Pfam" id="PF13520">
    <property type="entry name" value="AA_permease_2"/>
    <property type="match status" value="1"/>
</dbReference>
<evidence type="ECO:0000256" key="5">
    <source>
        <dbReference type="ARBA" id="ARBA00023136"/>
    </source>
</evidence>
<reference evidence="8 9" key="1">
    <citation type="submission" date="2020-02" db="EMBL/GenBank/DDBJ databases">
        <title>Acidophilic actinobacteria isolated from forest soil.</title>
        <authorList>
            <person name="Golinska P."/>
        </authorList>
    </citation>
    <scope>NUCLEOTIDE SEQUENCE [LARGE SCALE GENOMIC DNA]</scope>
    <source>
        <strain evidence="8 9">NL8</strain>
    </source>
</reference>